<sequence>MAWSLLLGTIWSVQESLANTLDNAPLFLSVQVDVDEEIYDALRVSIPAPFFGKGRGLGRSVEDRYQDPVFADVYFDDVRTSIQGGVEDFLHETVALLKQEDQWGLRIEGYCDSRGPSAYNLARADYHLRSLAEFLVQLGVPSGRIHPVNFGQTPFSCQSGSERCQEDNLRAERIFSILAVDRFQRGCLARLRLVAGTDSERATGYLKRPPYLQRIQLASPVITSFR</sequence>
<evidence type="ECO:0000313" key="3">
    <source>
        <dbReference type="EMBL" id="WNM58592.1"/>
    </source>
</evidence>
<dbReference type="AlphaFoldDB" id="A0AA96GC01"/>
<dbReference type="RefSeq" id="WP_312644631.1">
    <property type="nucleotide sequence ID" value="NZ_CP116967.1"/>
</dbReference>
<accession>A0AA96GC01</accession>
<dbReference type="PROSITE" id="PS51123">
    <property type="entry name" value="OMPA_2"/>
    <property type="match status" value="1"/>
</dbReference>
<dbReference type="Proteomes" id="UP001302719">
    <property type="component" value="Chromosome"/>
</dbReference>
<reference evidence="3 4" key="1">
    <citation type="submission" date="2023-01" db="EMBL/GenBank/DDBJ databases">
        <title>Cultivation and genomic characterization of new, ubiquitous marine nitrite-oxidizing bacteria from the Nitrospirales.</title>
        <authorList>
            <person name="Mueller A.J."/>
            <person name="Daebeler A."/>
            <person name="Herbold C.W."/>
            <person name="Kirkegaard R.H."/>
            <person name="Daims H."/>
        </authorList>
    </citation>
    <scope>NUCLEOTIDE SEQUENCE [LARGE SCALE GENOMIC DNA]</scope>
    <source>
        <strain evidence="3 4">VA</strain>
    </source>
</reference>
<evidence type="ECO:0000259" key="2">
    <source>
        <dbReference type="PROSITE" id="PS51123"/>
    </source>
</evidence>
<gene>
    <name evidence="3" type="ORF">PP769_02160</name>
</gene>
<name>A0AA96GC01_9BACT</name>
<dbReference type="Gene3D" id="3.30.1330.60">
    <property type="entry name" value="OmpA-like domain"/>
    <property type="match status" value="1"/>
</dbReference>
<keyword evidence="4" id="KW-1185">Reference proteome</keyword>
<evidence type="ECO:0000313" key="4">
    <source>
        <dbReference type="Proteomes" id="UP001302719"/>
    </source>
</evidence>
<organism evidence="3 4">
    <name type="scientific">Candidatus Nitrospira allomarina</name>
    <dbReference type="NCBI Taxonomy" id="3020900"/>
    <lineage>
        <taxon>Bacteria</taxon>
        <taxon>Pseudomonadati</taxon>
        <taxon>Nitrospirota</taxon>
        <taxon>Nitrospiria</taxon>
        <taxon>Nitrospirales</taxon>
        <taxon>Nitrospiraceae</taxon>
        <taxon>Nitrospira</taxon>
    </lineage>
</organism>
<keyword evidence="1" id="KW-0472">Membrane</keyword>
<dbReference type="InterPro" id="IPR006665">
    <property type="entry name" value="OmpA-like"/>
</dbReference>
<dbReference type="SUPFAM" id="SSF103088">
    <property type="entry name" value="OmpA-like"/>
    <property type="match status" value="1"/>
</dbReference>
<dbReference type="GO" id="GO:0016020">
    <property type="term" value="C:membrane"/>
    <property type="evidence" value="ECO:0007669"/>
    <property type="project" value="UniProtKB-UniRule"/>
</dbReference>
<proteinExistence type="predicted"/>
<protein>
    <recommendedName>
        <fullName evidence="2">OmpA-like domain-containing protein</fullName>
    </recommendedName>
</protein>
<dbReference type="KEGG" id="nall:PP769_02160"/>
<evidence type="ECO:0000256" key="1">
    <source>
        <dbReference type="PROSITE-ProRule" id="PRU00473"/>
    </source>
</evidence>
<feature type="domain" description="OmpA-like" evidence="2">
    <location>
        <begin position="62"/>
        <end position="179"/>
    </location>
</feature>
<dbReference type="EMBL" id="CP116967">
    <property type="protein sequence ID" value="WNM58592.1"/>
    <property type="molecule type" value="Genomic_DNA"/>
</dbReference>
<dbReference type="InterPro" id="IPR036737">
    <property type="entry name" value="OmpA-like_sf"/>
</dbReference>